<dbReference type="SFLD" id="SFLDS00003">
    <property type="entry name" value="Haloacid_Dehalogenase"/>
    <property type="match status" value="1"/>
</dbReference>
<dbReference type="PANTHER" id="PTHR43520">
    <property type="entry name" value="ATP7, ISOFORM B"/>
    <property type="match status" value="1"/>
</dbReference>
<evidence type="ECO:0000256" key="11">
    <source>
        <dbReference type="RuleBase" id="RU362081"/>
    </source>
</evidence>
<evidence type="ECO:0000256" key="5">
    <source>
        <dbReference type="ARBA" id="ARBA00022723"/>
    </source>
</evidence>
<keyword evidence="5 11" id="KW-0479">Metal-binding</keyword>
<proteinExistence type="inferred from homology"/>
<keyword evidence="7 11" id="KW-0067">ATP-binding</keyword>
<feature type="transmembrane region" description="Helical" evidence="11">
    <location>
        <begin position="117"/>
        <end position="140"/>
    </location>
</feature>
<dbReference type="InterPro" id="IPR001757">
    <property type="entry name" value="P_typ_ATPase"/>
</dbReference>
<feature type="transmembrane region" description="Helical" evidence="11">
    <location>
        <begin position="634"/>
        <end position="653"/>
    </location>
</feature>
<comment type="subcellular location">
    <subcellularLocation>
        <location evidence="1">Cell membrane</location>
        <topology evidence="1">Multi-pass membrane protein</topology>
    </subcellularLocation>
</comment>
<evidence type="ECO:0000256" key="10">
    <source>
        <dbReference type="ARBA" id="ARBA00023136"/>
    </source>
</evidence>
<dbReference type="InterPro" id="IPR018303">
    <property type="entry name" value="ATPase_P-typ_P_site"/>
</dbReference>
<evidence type="ECO:0000256" key="3">
    <source>
        <dbReference type="ARBA" id="ARBA00022475"/>
    </source>
</evidence>
<dbReference type="GO" id="GO:0043682">
    <property type="term" value="F:P-type divalent copper transporter activity"/>
    <property type="evidence" value="ECO:0007669"/>
    <property type="project" value="TreeGrafter"/>
</dbReference>
<dbReference type="InterPro" id="IPR023214">
    <property type="entry name" value="HAD_sf"/>
</dbReference>
<feature type="transmembrane region" description="Helical" evidence="11">
    <location>
        <begin position="55"/>
        <end position="75"/>
    </location>
</feature>
<dbReference type="NCBIfam" id="TIGR01494">
    <property type="entry name" value="ATPase_P-type"/>
    <property type="match status" value="1"/>
</dbReference>
<comment type="similarity">
    <text evidence="2 11">Belongs to the cation transport ATPase (P-type) (TC 3.A.3) family. Type IB subfamily.</text>
</comment>
<dbReference type="NCBIfam" id="TIGR01511">
    <property type="entry name" value="ATPase-IB1_Cu"/>
    <property type="match status" value="1"/>
</dbReference>
<evidence type="ECO:0000256" key="2">
    <source>
        <dbReference type="ARBA" id="ARBA00006024"/>
    </source>
</evidence>
<dbReference type="GO" id="GO:0060003">
    <property type="term" value="P:copper ion export"/>
    <property type="evidence" value="ECO:0007669"/>
    <property type="project" value="UniProtKB-ARBA"/>
</dbReference>
<dbReference type="InterPro" id="IPR023299">
    <property type="entry name" value="ATPase_P-typ_cyto_dom_N"/>
</dbReference>
<keyword evidence="15" id="KW-1185">Reference proteome</keyword>
<evidence type="ECO:0000256" key="1">
    <source>
        <dbReference type="ARBA" id="ARBA00004651"/>
    </source>
</evidence>
<dbReference type="Pfam" id="PF00122">
    <property type="entry name" value="E1-E2_ATPase"/>
    <property type="match status" value="1"/>
</dbReference>
<name>C0QRK0_PERMH</name>
<evidence type="ECO:0000256" key="9">
    <source>
        <dbReference type="ARBA" id="ARBA00022989"/>
    </source>
</evidence>
<dbReference type="SUPFAM" id="SSF81665">
    <property type="entry name" value="Calcium ATPase, transmembrane domain M"/>
    <property type="match status" value="1"/>
</dbReference>
<dbReference type="AlphaFoldDB" id="C0QRK0"/>
<dbReference type="GO" id="GO:0055070">
    <property type="term" value="P:copper ion homeostasis"/>
    <property type="evidence" value="ECO:0007669"/>
    <property type="project" value="TreeGrafter"/>
</dbReference>
<keyword evidence="4 11" id="KW-0812">Transmembrane</keyword>
<dbReference type="PaxDb" id="123214-PERMA_1529"/>
<dbReference type="FunFam" id="2.70.150.10:FF:000020">
    <property type="entry name" value="Copper-exporting P-type ATPase A"/>
    <property type="match status" value="1"/>
</dbReference>
<dbReference type="PROSITE" id="PS00154">
    <property type="entry name" value="ATPASE_E1_E2"/>
    <property type="match status" value="1"/>
</dbReference>
<keyword evidence="10 11" id="KW-0472">Membrane</keyword>
<feature type="compositionally biased region" description="Basic residues" evidence="12">
    <location>
        <begin position="7"/>
        <end position="25"/>
    </location>
</feature>
<keyword evidence="9 11" id="KW-1133">Transmembrane helix</keyword>
<dbReference type="GO" id="GO:0005886">
    <property type="term" value="C:plasma membrane"/>
    <property type="evidence" value="ECO:0007669"/>
    <property type="project" value="UniProtKB-SubCell"/>
</dbReference>
<feature type="region of interest" description="Disordered" evidence="12">
    <location>
        <begin position="1"/>
        <end position="43"/>
    </location>
</feature>
<protein>
    <submittedName>
        <fullName evidence="14">Copper-translocating P-type ATPase</fullName>
        <ecNumber evidence="14">3.6.3.4</ecNumber>
    </submittedName>
</protein>
<evidence type="ECO:0000256" key="12">
    <source>
        <dbReference type="SAM" id="MobiDB-lite"/>
    </source>
</evidence>
<dbReference type="GO" id="GO:0005524">
    <property type="term" value="F:ATP binding"/>
    <property type="evidence" value="ECO:0007669"/>
    <property type="project" value="UniProtKB-UniRule"/>
</dbReference>
<dbReference type="GO" id="GO:0016887">
    <property type="term" value="F:ATP hydrolysis activity"/>
    <property type="evidence" value="ECO:0007669"/>
    <property type="project" value="InterPro"/>
</dbReference>
<evidence type="ECO:0000313" key="14">
    <source>
        <dbReference type="EMBL" id="ACO04451.1"/>
    </source>
</evidence>
<evidence type="ECO:0000256" key="8">
    <source>
        <dbReference type="ARBA" id="ARBA00022967"/>
    </source>
</evidence>
<dbReference type="PRINTS" id="PR00119">
    <property type="entry name" value="CATATPASE"/>
</dbReference>
<dbReference type="Pfam" id="PF00702">
    <property type="entry name" value="Hydrolase"/>
    <property type="match status" value="1"/>
</dbReference>
<gene>
    <name evidence="14" type="ordered locus">PERMA_1529</name>
</gene>
<keyword evidence="6 11" id="KW-0547">Nucleotide-binding</keyword>
<keyword evidence="8" id="KW-1278">Translocase</keyword>
<dbReference type="PANTHER" id="PTHR43520:SF8">
    <property type="entry name" value="P-TYPE CU(+) TRANSPORTER"/>
    <property type="match status" value="1"/>
</dbReference>
<dbReference type="eggNOG" id="COG2217">
    <property type="taxonomic scope" value="Bacteria"/>
</dbReference>
<dbReference type="Gene3D" id="2.70.150.10">
    <property type="entry name" value="Calcium-transporting ATPase, cytoplasmic transduction domain A"/>
    <property type="match status" value="1"/>
</dbReference>
<dbReference type="InterPro" id="IPR036412">
    <property type="entry name" value="HAD-like_sf"/>
</dbReference>
<dbReference type="EC" id="3.6.3.4" evidence="14"/>
<feature type="transmembrane region" description="Helical" evidence="11">
    <location>
        <begin position="146"/>
        <end position="163"/>
    </location>
</feature>
<dbReference type="EMBL" id="CP001230">
    <property type="protein sequence ID" value="ACO04451.1"/>
    <property type="molecule type" value="Genomic_DNA"/>
</dbReference>
<dbReference type="InterPro" id="IPR059000">
    <property type="entry name" value="ATPase_P-type_domA"/>
</dbReference>
<dbReference type="PRINTS" id="PR00943">
    <property type="entry name" value="CUATPASE"/>
</dbReference>
<feature type="compositionally biased region" description="Basic and acidic residues" evidence="12">
    <location>
        <begin position="26"/>
        <end position="43"/>
    </location>
</feature>
<sequence>MHEKHEDHHKHTGHVHKHEKHHEHPHKPEEHHHKPSEDHKGHDHAAHIEEFKKRFIVSVILTVPVLLLSEMIQRWFGFSITIPFQKWVLLLLSSVIYFYGGYPFLKGLISEIKNRQPGMMTLIGTAISVAFFYSAFTVFVGFGKEFFWELATLIDVMLLGHYIEAKSVLGASRALEELVKIMPTTAHLIKGEEIVDVKVSDLKKGDVVLVKPGEKIPSDGIVIEGESYVNEALLTGESKPVLKKRGSKVIGGSINQEGVLRVKIEKTGEETYLSQVIKLVKQAQESKSRTQDLANKTAAALFYIAMAVGIITYTVWFFIETPDFALERAVTVLVIACPHALGLAVPLVVAISTSMTAKNGILIRDRRAFEQAKDLNAVIFDKTGTLTEGKFGVTDIVSFIDEDELLQLSMSIERNSEHIIAKAITNYAKEKGIKPLDVKDYKTIPGKGAFGVVDGKQVYVGSPNLLKEFGIEIEDERIKRLQEEGKTVVFVVIDGQLSGAFALSDRIKPESYEAVKQLKEMGVKVFMLTGDAEEVARSVSQELGIDDYFAQVLPHEKAQKVELLKNQGYKVGMVGDGINDAPALVTADVGIAIGAGTDVAIESADVILVKSNPADVPKVIKISRMTFSKMVQNLWWAAGYNIVAIPLAAGVLYNYGIVIQPAVGAILMSISTVIVSLNSQTLKLSKV</sequence>
<keyword evidence="14" id="KW-0378">Hydrolase</keyword>
<dbReference type="Proteomes" id="UP000001366">
    <property type="component" value="Chromosome"/>
</dbReference>
<evidence type="ECO:0000256" key="6">
    <source>
        <dbReference type="ARBA" id="ARBA00022741"/>
    </source>
</evidence>
<feature type="transmembrane region" description="Helical" evidence="11">
    <location>
        <begin position="659"/>
        <end position="677"/>
    </location>
</feature>
<accession>C0QRK0</accession>
<dbReference type="OrthoDB" id="9779at2"/>
<organism evidence="14 15">
    <name type="scientific">Persephonella marina (strain DSM 14350 / EX-H1)</name>
    <dbReference type="NCBI Taxonomy" id="123214"/>
    <lineage>
        <taxon>Bacteria</taxon>
        <taxon>Pseudomonadati</taxon>
        <taxon>Aquificota</taxon>
        <taxon>Aquificia</taxon>
        <taxon>Aquificales</taxon>
        <taxon>Hydrogenothermaceae</taxon>
        <taxon>Persephonella</taxon>
    </lineage>
</organism>
<evidence type="ECO:0000259" key="13">
    <source>
        <dbReference type="Pfam" id="PF00122"/>
    </source>
</evidence>
<dbReference type="InterPro" id="IPR008250">
    <property type="entry name" value="ATPase_P-typ_transduc_dom_A_sf"/>
</dbReference>
<dbReference type="NCBIfam" id="TIGR01525">
    <property type="entry name" value="ATPase-IB_hvy"/>
    <property type="match status" value="1"/>
</dbReference>
<evidence type="ECO:0000256" key="4">
    <source>
        <dbReference type="ARBA" id="ARBA00022692"/>
    </source>
</evidence>
<dbReference type="Gene3D" id="3.40.50.1000">
    <property type="entry name" value="HAD superfamily/HAD-like"/>
    <property type="match status" value="1"/>
</dbReference>
<dbReference type="InterPro" id="IPR044492">
    <property type="entry name" value="P_typ_ATPase_HD_dom"/>
</dbReference>
<dbReference type="GO" id="GO:0005507">
    <property type="term" value="F:copper ion binding"/>
    <property type="evidence" value="ECO:0007669"/>
    <property type="project" value="TreeGrafter"/>
</dbReference>
<dbReference type="InterPro" id="IPR027256">
    <property type="entry name" value="P-typ_ATPase_IB"/>
</dbReference>
<feature type="transmembrane region" description="Helical" evidence="11">
    <location>
        <begin position="331"/>
        <end position="357"/>
    </location>
</feature>
<dbReference type="SFLD" id="SFLDF00027">
    <property type="entry name" value="p-type_atpase"/>
    <property type="match status" value="1"/>
</dbReference>
<dbReference type="RefSeq" id="WP_012676689.1">
    <property type="nucleotide sequence ID" value="NC_012440.1"/>
</dbReference>
<feature type="transmembrane region" description="Helical" evidence="11">
    <location>
        <begin position="297"/>
        <end position="319"/>
    </location>
</feature>
<feature type="transmembrane region" description="Helical" evidence="11">
    <location>
        <begin position="87"/>
        <end position="105"/>
    </location>
</feature>
<feature type="domain" description="P-type ATPase A" evidence="13">
    <location>
        <begin position="181"/>
        <end position="281"/>
    </location>
</feature>
<reference evidence="14 15" key="1">
    <citation type="journal article" date="2009" name="J. Bacteriol.">
        <title>Complete and draft genome sequences of six members of the Aquificales.</title>
        <authorList>
            <person name="Reysenbach A.L."/>
            <person name="Hamamura N."/>
            <person name="Podar M."/>
            <person name="Griffiths E."/>
            <person name="Ferreira S."/>
            <person name="Hochstein R."/>
            <person name="Heidelberg J."/>
            <person name="Johnson J."/>
            <person name="Mead D."/>
            <person name="Pohorille A."/>
            <person name="Sarmiento M."/>
            <person name="Schweighofer K."/>
            <person name="Seshadri R."/>
            <person name="Voytek M.A."/>
        </authorList>
    </citation>
    <scope>NUCLEOTIDE SEQUENCE [LARGE SCALE GENOMIC DNA]</scope>
    <source>
        <strain evidence="15">DSM 14350 / EX-H1</strain>
    </source>
</reference>
<dbReference type="SUPFAM" id="SSF81653">
    <property type="entry name" value="Calcium ATPase, transduction domain A"/>
    <property type="match status" value="1"/>
</dbReference>
<evidence type="ECO:0000313" key="15">
    <source>
        <dbReference type="Proteomes" id="UP000001366"/>
    </source>
</evidence>
<dbReference type="Gene3D" id="3.40.1110.10">
    <property type="entry name" value="Calcium-transporting ATPase, cytoplasmic domain N"/>
    <property type="match status" value="1"/>
</dbReference>
<dbReference type="SFLD" id="SFLDG00002">
    <property type="entry name" value="C1.7:_P-type_atpase_like"/>
    <property type="match status" value="1"/>
</dbReference>
<dbReference type="SUPFAM" id="SSF56784">
    <property type="entry name" value="HAD-like"/>
    <property type="match status" value="1"/>
</dbReference>
<dbReference type="KEGG" id="pmx:PERMA_1529"/>
<dbReference type="CDD" id="cd07552">
    <property type="entry name" value="P-type_ATPase_Cu-like"/>
    <property type="match status" value="1"/>
</dbReference>
<evidence type="ECO:0000256" key="7">
    <source>
        <dbReference type="ARBA" id="ARBA00022840"/>
    </source>
</evidence>
<dbReference type="STRING" id="123214.PERMA_1529"/>
<dbReference type="HOGENOM" id="CLU_001771_11_2_0"/>
<dbReference type="NCBIfam" id="TIGR01512">
    <property type="entry name" value="ATPase-IB2_Cd"/>
    <property type="match status" value="1"/>
</dbReference>
<keyword evidence="3 11" id="KW-1003">Cell membrane</keyword>
<dbReference type="InterPro" id="IPR023298">
    <property type="entry name" value="ATPase_P-typ_TM_dom_sf"/>
</dbReference>